<sequence>MPKAIEFCKLTEQFYVDNKDNTQILFNKGGRGYGLFSLKF</sequence>
<dbReference type="AlphaFoldDB" id="E8KHV2"/>
<proteinExistence type="predicted"/>
<accession>E8KHV2</accession>
<keyword evidence="2" id="KW-1185">Reference proteome</keyword>
<dbReference type="EMBL" id="AEVG01000100">
    <property type="protein sequence ID" value="EFX91530.1"/>
    <property type="molecule type" value="Genomic_DNA"/>
</dbReference>
<evidence type="ECO:0000313" key="1">
    <source>
        <dbReference type="EMBL" id="EFX91530.1"/>
    </source>
</evidence>
<reference evidence="1 2" key="1">
    <citation type="submission" date="2011-01" db="EMBL/GenBank/DDBJ databases">
        <authorList>
            <person name="Muzny D."/>
            <person name="Qin X."/>
            <person name="Deng J."/>
            <person name="Jiang H."/>
            <person name="Liu Y."/>
            <person name="Qu J."/>
            <person name="Song X.-Z."/>
            <person name="Zhang L."/>
            <person name="Thornton R."/>
            <person name="Coyle M."/>
            <person name="Francisco L."/>
            <person name="Jackson L."/>
            <person name="Javaid M."/>
            <person name="Korchina V."/>
            <person name="Kovar C."/>
            <person name="Mata R."/>
            <person name="Mathew T."/>
            <person name="Ngo R."/>
            <person name="Nguyen L."/>
            <person name="Nguyen N."/>
            <person name="Okwuonu G."/>
            <person name="Ongeri F."/>
            <person name="Pham C."/>
            <person name="Simmons D."/>
            <person name="Wilczek-Boney K."/>
            <person name="Hale W."/>
            <person name="Jakkamsetti A."/>
            <person name="Pham P."/>
            <person name="Ruth R."/>
            <person name="San Lucas F."/>
            <person name="Warren J."/>
            <person name="Zhang J."/>
            <person name="Zhao Z."/>
            <person name="Zhou C."/>
            <person name="Zhu D."/>
            <person name="Lee S."/>
            <person name="Bess C."/>
            <person name="Blankenburg K."/>
            <person name="Forbes L."/>
            <person name="Fu Q."/>
            <person name="Gubbala S."/>
            <person name="Hirani K."/>
            <person name="Jayaseelan J.C."/>
            <person name="Lara F."/>
            <person name="Munidasa M."/>
            <person name="Palculict T."/>
            <person name="Patil S."/>
            <person name="Pu L.-L."/>
            <person name="Saada N."/>
            <person name="Tang L."/>
            <person name="Weissenberger G."/>
            <person name="Zhu Y."/>
            <person name="Hemphill L."/>
            <person name="Shang Y."/>
            <person name="Youmans B."/>
            <person name="Ayvaz T."/>
            <person name="Ross M."/>
            <person name="Santibanez J."/>
            <person name="Aqrawi P."/>
            <person name="Gross S."/>
            <person name="Joshi V."/>
            <person name="Fowler G."/>
            <person name="Nazareth L."/>
            <person name="Reid J."/>
            <person name="Worley K."/>
            <person name="Petrosino J."/>
            <person name="Highlander S."/>
            <person name="Gibbs R."/>
        </authorList>
    </citation>
    <scope>NUCLEOTIDE SEQUENCE [LARGE SCALE GENOMIC DNA]</scope>
    <source>
        <strain evidence="1 2">ATCC 25976</strain>
    </source>
</reference>
<comment type="caution">
    <text evidence="1">The sequence shown here is derived from an EMBL/GenBank/DDBJ whole genome shotgun (WGS) entry which is preliminary data.</text>
</comment>
<name>E8KHV2_9PAST</name>
<dbReference type="Proteomes" id="UP000005467">
    <property type="component" value="Unassembled WGS sequence"/>
</dbReference>
<gene>
    <name evidence="1" type="ORF">HMPREF0027_1419</name>
</gene>
<dbReference type="HOGENOM" id="CLU_3283642_0_0_6"/>
<organism evidence="1 2">
    <name type="scientific">Actinobacillus ureae ATCC 25976</name>
    <dbReference type="NCBI Taxonomy" id="887324"/>
    <lineage>
        <taxon>Bacteria</taxon>
        <taxon>Pseudomonadati</taxon>
        <taxon>Pseudomonadota</taxon>
        <taxon>Gammaproteobacteria</taxon>
        <taxon>Pasteurellales</taxon>
        <taxon>Pasteurellaceae</taxon>
        <taxon>Actinobacillus</taxon>
    </lineage>
</organism>
<protein>
    <submittedName>
        <fullName evidence="1">Uncharacterized protein</fullName>
    </submittedName>
</protein>
<evidence type="ECO:0000313" key="2">
    <source>
        <dbReference type="Proteomes" id="UP000005467"/>
    </source>
</evidence>